<feature type="region of interest" description="Disordered" evidence="1">
    <location>
        <begin position="213"/>
        <end position="278"/>
    </location>
</feature>
<organism evidence="3 4">
    <name type="scientific">Vibrio rotiferianus</name>
    <dbReference type="NCBI Taxonomy" id="190895"/>
    <lineage>
        <taxon>Bacteria</taxon>
        <taxon>Pseudomonadati</taxon>
        <taxon>Pseudomonadota</taxon>
        <taxon>Gammaproteobacteria</taxon>
        <taxon>Vibrionales</taxon>
        <taxon>Vibrionaceae</taxon>
        <taxon>Vibrio</taxon>
    </lineage>
</organism>
<gene>
    <name evidence="3" type="ORF">VroAM7_49300</name>
</gene>
<evidence type="ECO:0000259" key="2">
    <source>
        <dbReference type="PROSITE" id="PS50234"/>
    </source>
</evidence>
<reference evidence="4" key="1">
    <citation type="submission" date="2019-07" db="EMBL/GenBank/DDBJ databases">
        <title>Complete Genome Sequences of Vibrion rotiferianus strain AM7.</title>
        <authorList>
            <person name="Miyazaki K."/>
            <person name="Wiseschart A."/>
            <person name="Pootanakit K."/>
            <person name="Ishimori K."/>
            <person name="Kitahara K."/>
        </authorList>
    </citation>
    <scope>NUCLEOTIDE SEQUENCE [LARGE SCALE GENOMIC DNA]</scope>
    <source>
        <strain evidence="4">AM7</strain>
        <plasmid evidence="4">pam7 dna</plasmid>
    </source>
</reference>
<evidence type="ECO:0000313" key="4">
    <source>
        <dbReference type="Proteomes" id="UP000315115"/>
    </source>
</evidence>
<protein>
    <recommendedName>
        <fullName evidence="2">VWFA domain-containing protein</fullName>
    </recommendedName>
</protein>
<evidence type="ECO:0000256" key="1">
    <source>
        <dbReference type="SAM" id="MobiDB-lite"/>
    </source>
</evidence>
<geneLocation type="plasmid" evidence="4">
    <name>pam7 dna</name>
</geneLocation>
<dbReference type="EMBL" id="AP019800">
    <property type="protein sequence ID" value="BBL92277.1"/>
    <property type="molecule type" value="Genomic_DNA"/>
</dbReference>
<feature type="domain" description="VWFA" evidence="2">
    <location>
        <begin position="396"/>
        <end position="529"/>
    </location>
</feature>
<dbReference type="InterPro" id="IPR002035">
    <property type="entry name" value="VWF_A"/>
</dbReference>
<dbReference type="SUPFAM" id="SSF53300">
    <property type="entry name" value="vWA-like"/>
    <property type="match status" value="1"/>
</dbReference>
<dbReference type="PROSITE" id="PS50234">
    <property type="entry name" value="VWFA"/>
    <property type="match status" value="1"/>
</dbReference>
<evidence type="ECO:0000313" key="3">
    <source>
        <dbReference type="EMBL" id="BBL92277.1"/>
    </source>
</evidence>
<accession>A0A510IFE5</accession>
<dbReference type="Gene3D" id="3.40.50.410">
    <property type="entry name" value="von Willebrand factor, type A domain"/>
    <property type="match status" value="1"/>
</dbReference>
<proteinExistence type="predicted"/>
<feature type="compositionally biased region" description="Polar residues" evidence="1">
    <location>
        <begin position="237"/>
        <end position="251"/>
    </location>
</feature>
<dbReference type="Pfam" id="PF00092">
    <property type="entry name" value="VWA"/>
    <property type="match status" value="1"/>
</dbReference>
<dbReference type="InterPro" id="IPR036465">
    <property type="entry name" value="vWFA_dom_sf"/>
</dbReference>
<dbReference type="Proteomes" id="UP000315115">
    <property type="component" value="Plasmid pAM7"/>
</dbReference>
<dbReference type="RefSeq" id="WP_143694266.1">
    <property type="nucleotide sequence ID" value="NZ_AP019800.1"/>
</dbReference>
<sequence length="560" mass="62167">MRNCKNALQGSIQLILTALGGTFGYKVEFGAFQTASINFKEKKFCFPHLPLEVSEKDKLRLFGFVWHELSHGKYTTPEALDIVNPRAFSIFNTLEDVFIETKHNSYSDYAKMRMEGLTDILIEDGLLGQSSPDDKPASIFTSFLLNYGYAYVVKHKSSIPLAQNDEKVFEDTFGLPLLMKVKAIVKSCANSADSFENARAANHLLEIIQEEAKDRRKQAEKKQEGEPENGQGQQNKSPNSNGSNEPKNETSPLPKPNADNGTDDGKNADGSGGEGASGHQKIAEAIENMLSDKQLTESMDMRSTLEMKNLDAKQGKIFSYTPPNPPSIGSNRDITKYKVLPSLALQVKRSFESKNKRRIRATANGTRLHKKFPIAMAVGSTSIFRNKTETKAVNTHVSIAWDTSGSMESENRFIISQQAIISMVDAFEKTRGLTSSVCEFSGKYTNPVTALKLEHHKLEQVKGNFLTRAAAGTPTEYAQYWCLEQCLASKAKRKIVIIITDGKPNNSEHLPTMNKLCAQAGIEVYALGLKCRDVTKYWPNSMNINDIKDLPNQISNVVKA</sequence>
<name>A0A510IFE5_9VIBR</name>
<dbReference type="AlphaFoldDB" id="A0A510IFE5"/>
<keyword evidence="3" id="KW-0614">Plasmid</keyword>